<keyword evidence="3" id="KW-1185">Reference proteome</keyword>
<feature type="region of interest" description="Disordered" evidence="1">
    <location>
        <begin position="62"/>
        <end position="130"/>
    </location>
</feature>
<name>A0A9P0YPX6_CUSEU</name>
<evidence type="ECO:0000256" key="1">
    <source>
        <dbReference type="SAM" id="MobiDB-lite"/>
    </source>
</evidence>
<dbReference type="Proteomes" id="UP001152484">
    <property type="component" value="Unassembled WGS sequence"/>
</dbReference>
<gene>
    <name evidence="2" type="ORF">CEURO_LOCUS3801</name>
</gene>
<sequence length="158" mass="17986">MRNITNNLLDTEEPSTSKPVADAAYIPPLVRKFAELKESFDKEKHVFEFEKEQLLKEISLLKTSSQSSTGSQSPSSSSEKSTINSSTINSESPSPTRNHVKGRVERKGEWIEEKFRRRKKEEESRLRNRNQCPSALFYAKNKTSAKNHFSSCSSLNSE</sequence>
<feature type="compositionally biased region" description="Basic and acidic residues" evidence="1">
    <location>
        <begin position="102"/>
        <end position="126"/>
    </location>
</feature>
<evidence type="ECO:0000313" key="2">
    <source>
        <dbReference type="EMBL" id="CAH9070851.1"/>
    </source>
</evidence>
<proteinExistence type="predicted"/>
<protein>
    <submittedName>
        <fullName evidence="2">Uncharacterized protein</fullName>
    </submittedName>
</protein>
<evidence type="ECO:0000313" key="3">
    <source>
        <dbReference type="Proteomes" id="UP001152484"/>
    </source>
</evidence>
<accession>A0A9P0YPX6</accession>
<dbReference type="OrthoDB" id="1329021at2759"/>
<organism evidence="2 3">
    <name type="scientific">Cuscuta europaea</name>
    <name type="common">European dodder</name>
    <dbReference type="NCBI Taxonomy" id="41803"/>
    <lineage>
        <taxon>Eukaryota</taxon>
        <taxon>Viridiplantae</taxon>
        <taxon>Streptophyta</taxon>
        <taxon>Embryophyta</taxon>
        <taxon>Tracheophyta</taxon>
        <taxon>Spermatophyta</taxon>
        <taxon>Magnoliopsida</taxon>
        <taxon>eudicotyledons</taxon>
        <taxon>Gunneridae</taxon>
        <taxon>Pentapetalae</taxon>
        <taxon>asterids</taxon>
        <taxon>lamiids</taxon>
        <taxon>Solanales</taxon>
        <taxon>Convolvulaceae</taxon>
        <taxon>Cuscuteae</taxon>
        <taxon>Cuscuta</taxon>
        <taxon>Cuscuta subgen. Cuscuta</taxon>
    </lineage>
</organism>
<dbReference type="AlphaFoldDB" id="A0A9P0YPX6"/>
<feature type="region of interest" description="Disordered" evidence="1">
    <location>
        <begin position="1"/>
        <end position="24"/>
    </location>
</feature>
<reference evidence="2" key="1">
    <citation type="submission" date="2022-07" db="EMBL/GenBank/DDBJ databases">
        <authorList>
            <person name="Macas J."/>
            <person name="Novak P."/>
            <person name="Neumann P."/>
        </authorList>
    </citation>
    <scope>NUCLEOTIDE SEQUENCE</scope>
</reference>
<comment type="caution">
    <text evidence="2">The sequence shown here is derived from an EMBL/GenBank/DDBJ whole genome shotgun (WGS) entry which is preliminary data.</text>
</comment>
<dbReference type="EMBL" id="CAMAPE010000006">
    <property type="protein sequence ID" value="CAH9070851.1"/>
    <property type="molecule type" value="Genomic_DNA"/>
</dbReference>
<feature type="compositionally biased region" description="Low complexity" evidence="1">
    <location>
        <begin position="62"/>
        <end position="94"/>
    </location>
</feature>
<feature type="compositionally biased region" description="Polar residues" evidence="1">
    <location>
        <begin position="1"/>
        <end position="18"/>
    </location>
</feature>